<proteinExistence type="predicted"/>
<dbReference type="GO" id="GO:0005680">
    <property type="term" value="C:anaphase-promoting complex"/>
    <property type="evidence" value="ECO:0007669"/>
    <property type="project" value="InterPro"/>
</dbReference>
<dbReference type="GO" id="GO:0031145">
    <property type="term" value="P:anaphase-promoting complex-dependent catabolic process"/>
    <property type="evidence" value="ECO:0007669"/>
    <property type="project" value="TreeGrafter"/>
</dbReference>
<keyword evidence="4" id="KW-0131">Cell cycle</keyword>
<evidence type="ECO:0000313" key="5">
    <source>
        <dbReference type="EMBL" id="KAE9400546.1"/>
    </source>
</evidence>
<evidence type="ECO:0000313" key="6">
    <source>
        <dbReference type="Proteomes" id="UP000799118"/>
    </source>
</evidence>
<organism evidence="5 6">
    <name type="scientific">Gymnopus androsaceus JB14</name>
    <dbReference type="NCBI Taxonomy" id="1447944"/>
    <lineage>
        <taxon>Eukaryota</taxon>
        <taxon>Fungi</taxon>
        <taxon>Dikarya</taxon>
        <taxon>Basidiomycota</taxon>
        <taxon>Agaricomycotina</taxon>
        <taxon>Agaricomycetes</taxon>
        <taxon>Agaricomycetidae</taxon>
        <taxon>Agaricales</taxon>
        <taxon>Marasmiineae</taxon>
        <taxon>Omphalotaceae</taxon>
        <taxon>Gymnopus</taxon>
    </lineage>
</organism>
<reference evidence="5" key="1">
    <citation type="journal article" date="2019" name="Environ. Microbiol.">
        <title>Fungal ecological strategies reflected in gene transcription - a case study of two litter decomposers.</title>
        <authorList>
            <person name="Barbi F."/>
            <person name="Kohler A."/>
            <person name="Barry K."/>
            <person name="Baskaran P."/>
            <person name="Daum C."/>
            <person name="Fauchery L."/>
            <person name="Ihrmark K."/>
            <person name="Kuo A."/>
            <person name="LaButti K."/>
            <person name="Lipzen A."/>
            <person name="Morin E."/>
            <person name="Grigoriev I.V."/>
            <person name="Henrissat B."/>
            <person name="Lindahl B."/>
            <person name="Martin F."/>
        </authorList>
    </citation>
    <scope>NUCLEOTIDE SEQUENCE</scope>
    <source>
        <strain evidence="5">JB14</strain>
    </source>
</reference>
<dbReference type="AlphaFoldDB" id="A0A6A4HR17"/>
<keyword evidence="3" id="KW-0833">Ubl conjugation pathway</keyword>
<accession>A0A6A4HR17</accession>
<evidence type="ECO:0000256" key="2">
    <source>
        <dbReference type="ARBA" id="ARBA00022776"/>
    </source>
</evidence>
<keyword evidence="2" id="KW-0498">Mitosis</keyword>
<dbReference type="InterPro" id="IPR037679">
    <property type="entry name" value="Apc5"/>
</dbReference>
<evidence type="ECO:0000256" key="4">
    <source>
        <dbReference type="ARBA" id="ARBA00023306"/>
    </source>
</evidence>
<name>A0A6A4HR17_9AGAR</name>
<gene>
    <name evidence="5" type="ORF">BT96DRAFT_919390</name>
</gene>
<evidence type="ECO:0000256" key="3">
    <source>
        <dbReference type="ARBA" id="ARBA00022786"/>
    </source>
</evidence>
<dbReference type="PANTHER" id="PTHR12830">
    <property type="entry name" value="ANAPHASE-PROMOTING COMPLEX SUBUNIT 5"/>
    <property type="match status" value="1"/>
</dbReference>
<dbReference type="PANTHER" id="PTHR12830:SF9">
    <property type="entry name" value="ANAPHASE-PROMOTING COMPLEX SUBUNIT 5"/>
    <property type="match status" value="1"/>
</dbReference>
<dbReference type="GO" id="GO:0070979">
    <property type="term" value="P:protein K11-linked ubiquitination"/>
    <property type="evidence" value="ECO:0007669"/>
    <property type="project" value="TreeGrafter"/>
</dbReference>
<evidence type="ECO:0000256" key="1">
    <source>
        <dbReference type="ARBA" id="ARBA00022618"/>
    </source>
</evidence>
<sequence length="664" mass="75769">MSSMHPTQHPLQPHQISLVAIFILAFKDSHIKKFDPMFLLYLQRMLLDEVSEVAQPKSALELQNKLSAAPNIDEGDARDLIMAFNAFNLETTDHLINFFSGLPVLYQERDEGPEPIFGRRSIFGFYCRRCYVAFAKLSFSGVIQLLKDFRLWSAGQPNSGYRATYKDELNNTDNHVFKTHGDRQNWAQPDAYASWIKGQTIGDETLTKENLRSFFEQRFHEGNDSGVRQLALLNMVRHHYIHQEYSAGRKLLSEAISVSRTSGDKITLQQCISLLRRFPSVDALQKPPINEIQPKLNPLDILYDIRKLMNEANEQPLSASFIKIAEALGVFDHWCDRKISTVKESDQWAQHAVQANVWNAAGCEGIGDLAADIVISFTVAGSGDNNRLTVLLNSAYRRARQGNYDNALAILLDPDVWRGLTFSDYKLWAQEVWHVLAMRATRRGQDRLYREFLLPRQPSGERHPRHYVYIAQPVPTGKISDSLAEVLRMRDCETSGITTEQLLRSLWHSEFLFRMHYYRTAVILLADAGIEFGQSRRSRKMIEDMMPQMITGNDIEQRAFAAFTIARCILIAEQSATPALQEAMWWLAIAEADYLKLQIYRSAMDVQYLLAVVHNSMGAEQERDAAAERFEATQQIAQRLEMDIVDDEVGAIMDIVSRVGVLEL</sequence>
<keyword evidence="1" id="KW-0132">Cell division</keyword>
<dbReference type="Proteomes" id="UP000799118">
    <property type="component" value="Unassembled WGS sequence"/>
</dbReference>
<dbReference type="GO" id="GO:0045842">
    <property type="term" value="P:positive regulation of mitotic metaphase/anaphase transition"/>
    <property type="evidence" value="ECO:0007669"/>
    <property type="project" value="TreeGrafter"/>
</dbReference>
<dbReference type="OrthoDB" id="2504561at2759"/>
<dbReference type="GO" id="GO:0051301">
    <property type="term" value="P:cell division"/>
    <property type="evidence" value="ECO:0007669"/>
    <property type="project" value="UniProtKB-KW"/>
</dbReference>
<dbReference type="EMBL" id="ML769455">
    <property type="protein sequence ID" value="KAE9400546.1"/>
    <property type="molecule type" value="Genomic_DNA"/>
</dbReference>
<keyword evidence="6" id="KW-1185">Reference proteome</keyword>
<protein>
    <submittedName>
        <fullName evidence="5">Uncharacterized protein</fullName>
    </submittedName>
</protein>
<dbReference type="CDD" id="cd16270">
    <property type="entry name" value="Apc5_N"/>
    <property type="match status" value="1"/>
</dbReference>